<dbReference type="InterPro" id="IPR029044">
    <property type="entry name" value="Nucleotide-diphossugar_trans"/>
</dbReference>
<feature type="region of interest" description="Disordered" evidence="2">
    <location>
        <begin position="1"/>
        <end position="30"/>
    </location>
</feature>
<dbReference type="SUPFAM" id="SSF53448">
    <property type="entry name" value="Nucleotide-diphospho-sugar transferases"/>
    <property type="match status" value="1"/>
</dbReference>
<protein>
    <submittedName>
        <fullName evidence="4">NTP transferase domain-containing protein</fullName>
    </submittedName>
</protein>
<dbReference type="GO" id="GO:0016779">
    <property type="term" value="F:nucleotidyltransferase activity"/>
    <property type="evidence" value="ECO:0007669"/>
    <property type="project" value="UniProtKB-ARBA"/>
</dbReference>
<dbReference type="PANTHER" id="PTHR19136:SF81">
    <property type="entry name" value="MOLYBDENUM COFACTOR GUANYLYLTRANSFERASE"/>
    <property type="match status" value="1"/>
</dbReference>
<keyword evidence="1 4" id="KW-0808">Transferase</keyword>
<gene>
    <name evidence="4" type="ORF">J4E96_10620</name>
</gene>
<evidence type="ECO:0000259" key="3">
    <source>
        <dbReference type="Pfam" id="PF12804"/>
    </source>
</evidence>
<dbReference type="KEGG" id="psic:J4E96_10620"/>
<feature type="region of interest" description="Disordered" evidence="2">
    <location>
        <begin position="233"/>
        <end position="253"/>
    </location>
</feature>
<feature type="domain" description="MobA-like NTP transferase" evidence="3">
    <location>
        <begin position="42"/>
        <end position="199"/>
    </location>
</feature>
<reference evidence="4" key="1">
    <citation type="submission" date="2021-03" db="EMBL/GenBank/DDBJ databases">
        <title>Pengzhenrongella sicca gen. nov., sp. nov., a new member of suborder Micrococcineae isolated from High-Arctic tundra soil.</title>
        <authorList>
            <person name="Peng F."/>
        </authorList>
    </citation>
    <scope>NUCLEOTIDE SEQUENCE</scope>
    <source>
        <strain evidence="4">LRZ-2</strain>
    </source>
</reference>
<evidence type="ECO:0000313" key="5">
    <source>
        <dbReference type="Proteomes" id="UP000663937"/>
    </source>
</evidence>
<accession>A0A8A4ZHX8</accession>
<keyword evidence="5" id="KW-1185">Reference proteome</keyword>
<name>A0A8A4ZHX8_9MICO</name>
<dbReference type="Gene3D" id="3.90.550.10">
    <property type="entry name" value="Spore Coat Polysaccharide Biosynthesis Protein SpsA, Chain A"/>
    <property type="match status" value="1"/>
</dbReference>
<evidence type="ECO:0000313" key="4">
    <source>
        <dbReference type="EMBL" id="QTE31670.1"/>
    </source>
</evidence>
<dbReference type="AlphaFoldDB" id="A0A8A4ZHX8"/>
<sequence>MQNAGDPHGGSADPGAHGLDPSGPFGPFGPFDLSDPIGAFDAVILAGGRATRLGGQSKPMVLVGGRRLIDHALDAAAGARRTVVVGPSGLATPPVLTAQEDPPWGGPVAGVDAGLRALDQAATRDGRAALVLLLACDVPAAHLLVARLVAAARAAVADGLDGAQVVDADGRHQPLLGVYRRALLDRSLAELAASVGVRDAALRRLLAGARLRAVPDDADDAADADTWAEVGRLDAKHTHATDSSAPHPGPAAP</sequence>
<evidence type="ECO:0000256" key="1">
    <source>
        <dbReference type="ARBA" id="ARBA00022679"/>
    </source>
</evidence>
<dbReference type="Pfam" id="PF12804">
    <property type="entry name" value="NTP_transf_3"/>
    <property type="match status" value="1"/>
</dbReference>
<evidence type="ECO:0000256" key="2">
    <source>
        <dbReference type="SAM" id="MobiDB-lite"/>
    </source>
</evidence>
<feature type="compositionally biased region" description="Low complexity" evidence="2">
    <location>
        <begin position="18"/>
        <end position="30"/>
    </location>
</feature>
<dbReference type="InterPro" id="IPR025877">
    <property type="entry name" value="MobA-like_NTP_Trfase"/>
</dbReference>
<dbReference type="Proteomes" id="UP000663937">
    <property type="component" value="Chromosome"/>
</dbReference>
<organism evidence="4 5">
    <name type="scientific">Pengzhenrongella sicca</name>
    <dbReference type="NCBI Taxonomy" id="2819238"/>
    <lineage>
        <taxon>Bacteria</taxon>
        <taxon>Bacillati</taxon>
        <taxon>Actinomycetota</taxon>
        <taxon>Actinomycetes</taxon>
        <taxon>Micrococcales</taxon>
        <taxon>Pengzhenrongella</taxon>
    </lineage>
</organism>
<dbReference type="RefSeq" id="WP_227422090.1">
    <property type="nucleotide sequence ID" value="NZ_CP071868.1"/>
</dbReference>
<dbReference type="PANTHER" id="PTHR19136">
    <property type="entry name" value="MOLYBDENUM COFACTOR GUANYLYLTRANSFERASE"/>
    <property type="match status" value="1"/>
</dbReference>
<proteinExistence type="predicted"/>
<dbReference type="EMBL" id="CP071868">
    <property type="protein sequence ID" value="QTE31670.1"/>
    <property type="molecule type" value="Genomic_DNA"/>
</dbReference>